<feature type="binding site" evidence="6">
    <location>
        <position position="50"/>
    </location>
    <ligand>
        <name>NAD(+)</name>
        <dbReference type="ChEBI" id="CHEBI:57540"/>
    </ligand>
</feature>
<sequence length="212" mass="24781">MPVPKSVLLYRMVHWKNVQHILQHGICSRQHPEMDPKYINIGHGQLITDRHEHPIPLPNAGNLGEYVPFYFAGHTPMLYVIMNGYQGVEQRSQEDIVFLVSTFDKIKKANLEFVFTNMNAKIALAEFYNNESDFNKIHWNIVKAKQWANDESNLSRRDYKQAEFLVRDHVPISCISSIVVKSDKRKAHFEKMLLQMGLSIKVFVDKKCKLYY</sequence>
<dbReference type="Proteomes" id="UP001172083">
    <property type="component" value="Unassembled WGS sequence"/>
</dbReference>
<keyword evidence="9" id="KW-1185">Reference proteome</keyword>
<accession>A0ABT8LB69</accession>
<feature type="active site" description="Proton acceptor" evidence="6">
    <location>
        <position position="50"/>
    </location>
</feature>
<comment type="caution">
    <text evidence="8">The sequence shown here is derived from an EMBL/GenBank/DDBJ whole genome shotgun (WGS) entry which is preliminary data.</text>
</comment>
<keyword evidence="4 6" id="KW-0548">Nucleotidyltransferase</keyword>
<evidence type="ECO:0000256" key="3">
    <source>
        <dbReference type="ARBA" id="ARBA00022679"/>
    </source>
</evidence>
<keyword evidence="3 6" id="KW-0808">Transferase</keyword>
<evidence type="ECO:0000256" key="5">
    <source>
        <dbReference type="ARBA" id="ARBA00023125"/>
    </source>
</evidence>
<dbReference type="RefSeq" id="WP_346760357.1">
    <property type="nucleotide sequence ID" value="NZ_JAUJEB010000005.1"/>
</dbReference>
<protein>
    <submittedName>
        <fullName evidence="8">DUF4433 domain-containing protein</fullName>
    </submittedName>
</protein>
<name>A0ABT8LB69_9BACT</name>
<dbReference type="EMBL" id="JAUJEB010000005">
    <property type="protein sequence ID" value="MDN5215019.1"/>
    <property type="molecule type" value="Genomic_DNA"/>
</dbReference>
<keyword evidence="1 6" id="KW-1277">Toxin-antitoxin system</keyword>
<evidence type="ECO:0000256" key="6">
    <source>
        <dbReference type="PROSITE-ProRule" id="PRU01362"/>
    </source>
</evidence>
<keyword evidence="5 6" id="KW-0238">DNA-binding</keyword>
<evidence type="ECO:0000259" key="7">
    <source>
        <dbReference type="PROSITE" id="PS52018"/>
    </source>
</evidence>
<comment type="similarity">
    <text evidence="6">Belongs to the DarT ADP-ribosyltransferase family.</text>
</comment>
<gene>
    <name evidence="8" type="ORF">QQ020_23260</name>
</gene>
<reference evidence="8" key="1">
    <citation type="submission" date="2023-06" db="EMBL/GenBank/DDBJ databases">
        <title>Genomic of Agaribacillus aureum.</title>
        <authorList>
            <person name="Wang G."/>
        </authorList>
    </citation>
    <scope>NUCLEOTIDE SEQUENCE</scope>
    <source>
        <strain evidence="8">BMA12</strain>
    </source>
</reference>
<comment type="catalytic activity">
    <reaction evidence="6">
        <text>a thymidine in DNA + NAD(+) = an N-(ADP-alpha-D-ribosyl)-thymidine in DNA + nicotinamide + H(+)</text>
        <dbReference type="Rhea" id="RHEA:71651"/>
        <dbReference type="Rhea" id="RHEA-COMP:13556"/>
        <dbReference type="Rhea" id="RHEA-COMP:18051"/>
        <dbReference type="ChEBI" id="CHEBI:15378"/>
        <dbReference type="ChEBI" id="CHEBI:17154"/>
        <dbReference type="ChEBI" id="CHEBI:57540"/>
        <dbReference type="ChEBI" id="CHEBI:137386"/>
        <dbReference type="ChEBI" id="CHEBI:191199"/>
    </reaction>
</comment>
<dbReference type="PROSITE" id="PS52018">
    <property type="entry name" value="DART"/>
    <property type="match status" value="1"/>
</dbReference>
<feature type="domain" description="DarT" evidence="7">
    <location>
        <begin position="7"/>
        <end position="212"/>
    </location>
</feature>
<proteinExistence type="inferred from homology"/>
<evidence type="ECO:0000313" key="8">
    <source>
        <dbReference type="EMBL" id="MDN5215019.1"/>
    </source>
</evidence>
<evidence type="ECO:0000256" key="2">
    <source>
        <dbReference type="ARBA" id="ARBA00022676"/>
    </source>
</evidence>
<dbReference type="InterPro" id="IPR029494">
    <property type="entry name" value="DarT"/>
</dbReference>
<dbReference type="Pfam" id="PF14487">
    <property type="entry name" value="DarT"/>
    <property type="match status" value="1"/>
</dbReference>
<organism evidence="8 9">
    <name type="scientific">Agaribacillus aureus</name>
    <dbReference type="NCBI Taxonomy" id="3051825"/>
    <lineage>
        <taxon>Bacteria</taxon>
        <taxon>Pseudomonadati</taxon>
        <taxon>Bacteroidota</taxon>
        <taxon>Cytophagia</taxon>
        <taxon>Cytophagales</taxon>
        <taxon>Splendidivirgaceae</taxon>
        <taxon>Agaribacillus</taxon>
    </lineage>
</organism>
<evidence type="ECO:0000313" key="9">
    <source>
        <dbReference type="Proteomes" id="UP001172083"/>
    </source>
</evidence>
<evidence type="ECO:0000256" key="1">
    <source>
        <dbReference type="ARBA" id="ARBA00022649"/>
    </source>
</evidence>
<feature type="binding site" evidence="6">
    <location>
        <begin position="11"/>
        <end position="13"/>
    </location>
    <ligand>
        <name>NAD(+)</name>
        <dbReference type="ChEBI" id="CHEBI:57540"/>
    </ligand>
</feature>
<evidence type="ECO:0000256" key="4">
    <source>
        <dbReference type="ARBA" id="ARBA00022695"/>
    </source>
</evidence>
<keyword evidence="2 6" id="KW-0328">Glycosyltransferase</keyword>
<feature type="active site" evidence="6">
    <location>
        <position position="163"/>
    </location>
</feature>
<comment type="caution">
    <text evidence="6">Lacks conserved residue(s) required for the propagation of feature annotation.</text>
</comment>